<reference evidence="2" key="1">
    <citation type="journal article" date="2020" name="bioRxiv">
        <title>Chromosome-level reference genome of the European wasp spider Argiope bruennichi: a resource for studies on range expansion and evolutionary adaptation.</title>
        <authorList>
            <person name="Sheffer M.M."/>
            <person name="Hoppe A."/>
            <person name="Krehenwinkel H."/>
            <person name="Uhl G."/>
            <person name="Kuss A.W."/>
            <person name="Jensen L."/>
            <person name="Jensen C."/>
            <person name="Gillespie R.G."/>
            <person name="Hoff K.J."/>
            <person name="Prost S."/>
        </authorList>
    </citation>
    <scope>NUCLEOTIDE SEQUENCE</scope>
</reference>
<feature type="compositionally biased region" description="Low complexity" evidence="1">
    <location>
        <begin position="86"/>
        <end position="101"/>
    </location>
</feature>
<keyword evidence="3" id="KW-1185">Reference proteome</keyword>
<reference evidence="2" key="2">
    <citation type="submission" date="2020-06" db="EMBL/GenBank/DDBJ databases">
        <authorList>
            <person name="Sheffer M."/>
        </authorList>
    </citation>
    <scope>NUCLEOTIDE SEQUENCE</scope>
</reference>
<dbReference type="Proteomes" id="UP000807504">
    <property type="component" value="Unassembled WGS sequence"/>
</dbReference>
<dbReference type="EMBL" id="JABXBU010001863">
    <property type="protein sequence ID" value="KAF8782494.1"/>
    <property type="molecule type" value="Genomic_DNA"/>
</dbReference>
<proteinExistence type="predicted"/>
<protein>
    <submittedName>
        <fullName evidence="2">Uncharacterized protein</fullName>
    </submittedName>
</protein>
<sequence length="204" mass="22724">MTTIVLTSAAILITLILVAAFFAHRFMEKLTNPPSSSESLNERQEQSLSRTSVTADANNAELNERSSVSFPAFKANPNQNPDEEQSSSASMDSSSLSSQLSVTEMRDKNTEAHNLYLKKRQLIRDMTLSGVAISELSRTASKIDKRNDEYIKDLHEFSSYKQEGKESESIQVNREDSYAYADNNSELIFEGSDSCYACADDAHK</sequence>
<organism evidence="2 3">
    <name type="scientific">Argiope bruennichi</name>
    <name type="common">Wasp spider</name>
    <name type="synonym">Aranea bruennichi</name>
    <dbReference type="NCBI Taxonomy" id="94029"/>
    <lineage>
        <taxon>Eukaryota</taxon>
        <taxon>Metazoa</taxon>
        <taxon>Ecdysozoa</taxon>
        <taxon>Arthropoda</taxon>
        <taxon>Chelicerata</taxon>
        <taxon>Arachnida</taxon>
        <taxon>Araneae</taxon>
        <taxon>Araneomorphae</taxon>
        <taxon>Entelegynae</taxon>
        <taxon>Araneoidea</taxon>
        <taxon>Araneidae</taxon>
        <taxon>Argiope</taxon>
    </lineage>
</organism>
<name>A0A8T0EXT6_ARGBR</name>
<gene>
    <name evidence="2" type="ORF">HNY73_012771</name>
</gene>
<evidence type="ECO:0000313" key="3">
    <source>
        <dbReference type="Proteomes" id="UP000807504"/>
    </source>
</evidence>
<accession>A0A8T0EXT6</accession>
<evidence type="ECO:0000313" key="2">
    <source>
        <dbReference type="EMBL" id="KAF8782494.1"/>
    </source>
</evidence>
<feature type="region of interest" description="Disordered" evidence="1">
    <location>
        <begin position="32"/>
        <end position="104"/>
    </location>
</feature>
<feature type="compositionally biased region" description="Polar residues" evidence="1">
    <location>
        <begin position="46"/>
        <end position="69"/>
    </location>
</feature>
<dbReference type="AlphaFoldDB" id="A0A8T0EXT6"/>
<comment type="caution">
    <text evidence="2">The sequence shown here is derived from an EMBL/GenBank/DDBJ whole genome shotgun (WGS) entry which is preliminary data.</text>
</comment>
<evidence type="ECO:0000256" key="1">
    <source>
        <dbReference type="SAM" id="MobiDB-lite"/>
    </source>
</evidence>